<dbReference type="EMBL" id="FNHH01000053">
    <property type="protein sequence ID" value="SDN15794.1"/>
    <property type="molecule type" value="Genomic_DNA"/>
</dbReference>
<dbReference type="AlphaFoldDB" id="A0A1G9Z387"/>
<protein>
    <submittedName>
        <fullName evidence="1">Uncharacterized protein</fullName>
    </submittedName>
</protein>
<organism evidence="1 2">
    <name type="scientific">Daejeonella rubra</name>
    <dbReference type="NCBI Taxonomy" id="990371"/>
    <lineage>
        <taxon>Bacteria</taxon>
        <taxon>Pseudomonadati</taxon>
        <taxon>Bacteroidota</taxon>
        <taxon>Sphingobacteriia</taxon>
        <taxon>Sphingobacteriales</taxon>
        <taxon>Sphingobacteriaceae</taxon>
        <taxon>Daejeonella</taxon>
    </lineage>
</organism>
<accession>A0A1G9Z387</accession>
<evidence type="ECO:0000313" key="1">
    <source>
        <dbReference type="EMBL" id="SDN15794.1"/>
    </source>
</evidence>
<proteinExistence type="predicted"/>
<reference evidence="2" key="1">
    <citation type="submission" date="2016-10" db="EMBL/GenBank/DDBJ databases">
        <authorList>
            <person name="Varghese N."/>
            <person name="Submissions S."/>
        </authorList>
    </citation>
    <scope>NUCLEOTIDE SEQUENCE [LARGE SCALE GENOMIC DNA]</scope>
    <source>
        <strain evidence="2">DSM 24536</strain>
    </source>
</reference>
<dbReference type="OrthoDB" id="790414at2"/>
<evidence type="ECO:0000313" key="2">
    <source>
        <dbReference type="Proteomes" id="UP000199226"/>
    </source>
</evidence>
<name>A0A1G9Z387_9SPHI</name>
<dbReference type="STRING" id="990371.SAMN05421813_1533"/>
<gene>
    <name evidence="1" type="ORF">SAMN05421813_1533</name>
</gene>
<keyword evidence="2" id="KW-1185">Reference proteome</keyword>
<dbReference type="Proteomes" id="UP000199226">
    <property type="component" value="Unassembled WGS sequence"/>
</dbReference>
<dbReference type="RefSeq" id="WP_090707272.1">
    <property type="nucleotide sequence ID" value="NZ_FNHH01000053.1"/>
</dbReference>
<sequence length="184" mass="20999">MKIIKDSLVGVAPRDLLINYGPTKLLVDNYHWHSPNIGLVASYTPKSRDVEDHFGVFRGVDQIESFAQAITGSGAAFLECKKHGVDPKDANDIFLYLFISIGQIYYHSYLQEGETFISIGHIKFYKFRQMVTDGRIYKVPKGIDLDEYFSDFTEERLVAYDLSPDFTLVTELFDITGRAIKIKK</sequence>